<dbReference type="EMBL" id="CAJNNW010036667">
    <property type="protein sequence ID" value="CAE8736483.1"/>
    <property type="molecule type" value="Genomic_DNA"/>
</dbReference>
<name>A0A813KXD9_POLGL</name>
<protein>
    <submittedName>
        <fullName evidence="1">Uncharacterized protein</fullName>
    </submittedName>
</protein>
<dbReference type="EMBL" id="CAJNNW010032370">
    <property type="protein sequence ID" value="CAE8712676.1"/>
    <property type="molecule type" value="Genomic_DNA"/>
</dbReference>
<evidence type="ECO:0000313" key="1">
    <source>
        <dbReference type="EMBL" id="CAE8712676.1"/>
    </source>
</evidence>
<evidence type="ECO:0000313" key="3">
    <source>
        <dbReference type="Proteomes" id="UP000626109"/>
    </source>
</evidence>
<reference evidence="1" key="1">
    <citation type="submission" date="2021-02" db="EMBL/GenBank/DDBJ databases">
        <authorList>
            <person name="Dougan E. K."/>
            <person name="Rhodes N."/>
            <person name="Thang M."/>
            <person name="Chan C."/>
        </authorList>
    </citation>
    <scope>NUCLEOTIDE SEQUENCE</scope>
</reference>
<evidence type="ECO:0000313" key="2">
    <source>
        <dbReference type="EMBL" id="CAE8736483.1"/>
    </source>
</evidence>
<sequence>MLIVTFVSDCWLGLSRTNQGCSGTCLPCPAESKSLPPTSLERLAVWRWLFGATVRHEERREVCRWTSWAVDTLLARCSTPSIPRRPVRISINNDAGCVRAFQSANAVVAGGAS</sequence>
<proteinExistence type="predicted"/>
<dbReference type="Proteomes" id="UP000626109">
    <property type="component" value="Unassembled WGS sequence"/>
</dbReference>
<gene>
    <name evidence="1" type="ORF">PGLA2088_LOCUS37146</name>
    <name evidence="2" type="ORF">PGLA2088_LOCUS48335</name>
</gene>
<accession>A0A813KXD9</accession>
<dbReference type="AlphaFoldDB" id="A0A813KXD9"/>
<organism evidence="1 3">
    <name type="scientific">Polarella glacialis</name>
    <name type="common">Dinoflagellate</name>
    <dbReference type="NCBI Taxonomy" id="89957"/>
    <lineage>
        <taxon>Eukaryota</taxon>
        <taxon>Sar</taxon>
        <taxon>Alveolata</taxon>
        <taxon>Dinophyceae</taxon>
        <taxon>Suessiales</taxon>
        <taxon>Suessiaceae</taxon>
        <taxon>Polarella</taxon>
    </lineage>
</organism>
<comment type="caution">
    <text evidence="1">The sequence shown here is derived from an EMBL/GenBank/DDBJ whole genome shotgun (WGS) entry which is preliminary data.</text>
</comment>